<proteinExistence type="predicted"/>
<accession>A0AC61MXB4</accession>
<dbReference type="EMBL" id="CP068393">
    <property type="protein sequence ID" value="QUC67352.1"/>
    <property type="molecule type" value="Genomic_DNA"/>
</dbReference>
<gene>
    <name evidence="1" type="ORF">JYE49_01185</name>
</gene>
<reference evidence="1" key="1">
    <citation type="submission" date="2021-01" db="EMBL/GenBank/DDBJ databases">
        <title>Complete genome sequence of Clostridiales bacterium R-7.</title>
        <authorList>
            <person name="Mahoney-Kurpe S.C."/>
            <person name="Palevich N."/>
            <person name="Koike S."/>
            <person name="Moon C.D."/>
            <person name="Attwood G.T."/>
        </authorList>
    </citation>
    <scope>NUCLEOTIDE SEQUENCE</scope>
    <source>
        <strain evidence="1">R-7</strain>
    </source>
</reference>
<name>A0AC61MXB4_9FIRM</name>
<protein>
    <submittedName>
        <fullName evidence="1">Uncharacterized protein</fullName>
    </submittedName>
</protein>
<keyword evidence="2" id="KW-1185">Reference proteome</keyword>
<evidence type="ECO:0000313" key="1">
    <source>
        <dbReference type="EMBL" id="QUC67352.1"/>
    </source>
</evidence>
<organism evidence="1 2">
    <name type="scientific">Aristaeella hokkaidonensis</name>
    <dbReference type="NCBI Taxonomy" id="3046382"/>
    <lineage>
        <taxon>Bacteria</taxon>
        <taxon>Bacillati</taxon>
        <taxon>Bacillota</taxon>
        <taxon>Clostridia</taxon>
        <taxon>Eubacteriales</taxon>
        <taxon>Aristaeellaceae</taxon>
        <taxon>Aristaeella</taxon>
    </lineage>
</organism>
<dbReference type="Proteomes" id="UP000682782">
    <property type="component" value="Chromosome"/>
</dbReference>
<sequence length="315" mass="37011">MLLLLVLLMLVPQTLAEETEKVTYRDITVDKNTEYVDLGDRKVLQWDVLYDFLLQLPNLKKVDMYNVIVNLQVYNKLNELFPNVEFGVQFRYGAHRVRTDDTAFSTLWAEGARKHTYDEIAMMVWCKNLYALDIGHHPVKKLDFLYELPELRVLIVALCDLTDITPIASLKHLEYLEIFHNKITDISCLKDLKYLMDLDLVQNYVEDLTPLTEMKSLKRLWIYRNIKNDLESPDMETVRMLQEALPDCQIEARGTSRSKGWVRHPHQEVIQRIFHSKVYEPFADSDPENMPEPWRTEYLEKNGETAETEAIEPAE</sequence>
<evidence type="ECO:0000313" key="2">
    <source>
        <dbReference type="Proteomes" id="UP000682782"/>
    </source>
</evidence>